<name>A0A845R0W9_9CLOT</name>
<evidence type="ECO:0000256" key="2">
    <source>
        <dbReference type="ARBA" id="ARBA00023125"/>
    </source>
</evidence>
<accession>A0A845R0W9</accession>
<proteinExistence type="predicted"/>
<dbReference type="PANTHER" id="PTHR30514:SF21">
    <property type="entry name" value="RPIR-FAMILY TRANSCRIPTIONAL REGULATOR"/>
    <property type="match status" value="1"/>
</dbReference>
<gene>
    <name evidence="6" type="ORF">D3Z33_09475</name>
</gene>
<dbReference type="Gene3D" id="1.10.10.10">
    <property type="entry name" value="Winged helix-like DNA-binding domain superfamily/Winged helix DNA-binding domain"/>
    <property type="match status" value="1"/>
</dbReference>
<evidence type="ECO:0000259" key="4">
    <source>
        <dbReference type="PROSITE" id="PS51071"/>
    </source>
</evidence>
<keyword evidence="1" id="KW-0805">Transcription regulation</keyword>
<sequence>MNKFKSNVISRIEATYENFTNTEKKIADFFISNKEIIDFSAKNISSKLYVSEASLSRFSKKMSFKGYREFIYQYKNTMKQDDINIDNLTKGVLETYGELLNKSYSLIDDKQMIKVAKLLLKYDKVYTYGIGSSGTVAQEFRIRFMRLGLHVEHIIDEHIMKMNRALIDEKTLVIGFSISGNNIIKESLKVAKEKGAKTIIITSSNDYKLYEFCDEVMLIAVKKNLEIGNTISPQFPMLVITDVLYAHFLNLDYKDKNEILTDTLEGIKFK</sequence>
<keyword evidence="3" id="KW-0804">Transcription</keyword>
<dbReference type="InterPro" id="IPR047640">
    <property type="entry name" value="RpiR-like"/>
</dbReference>
<dbReference type="OrthoDB" id="9762536at2"/>
<dbReference type="PROSITE" id="PS51464">
    <property type="entry name" value="SIS"/>
    <property type="match status" value="1"/>
</dbReference>
<keyword evidence="7" id="KW-1185">Reference proteome</keyword>
<dbReference type="GO" id="GO:0003677">
    <property type="term" value="F:DNA binding"/>
    <property type="evidence" value="ECO:0007669"/>
    <property type="project" value="UniProtKB-KW"/>
</dbReference>
<dbReference type="SUPFAM" id="SSF53697">
    <property type="entry name" value="SIS domain"/>
    <property type="match status" value="1"/>
</dbReference>
<dbReference type="InterPro" id="IPR036388">
    <property type="entry name" value="WH-like_DNA-bd_sf"/>
</dbReference>
<dbReference type="EMBL" id="QXXA01000010">
    <property type="protein sequence ID" value="NBI07082.1"/>
    <property type="molecule type" value="Genomic_DNA"/>
</dbReference>
<dbReference type="GO" id="GO:1901135">
    <property type="term" value="P:carbohydrate derivative metabolic process"/>
    <property type="evidence" value="ECO:0007669"/>
    <property type="project" value="InterPro"/>
</dbReference>
<dbReference type="CDD" id="cd05013">
    <property type="entry name" value="SIS_RpiR"/>
    <property type="match status" value="1"/>
</dbReference>
<dbReference type="PANTHER" id="PTHR30514">
    <property type="entry name" value="GLUCOKINASE"/>
    <property type="match status" value="1"/>
</dbReference>
<dbReference type="Pfam" id="PF01418">
    <property type="entry name" value="HTH_6"/>
    <property type="match status" value="1"/>
</dbReference>
<dbReference type="InterPro" id="IPR035472">
    <property type="entry name" value="RpiR-like_SIS"/>
</dbReference>
<dbReference type="GO" id="GO:0003700">
    <property type="term" value="F:DNA-binding transcription factor activity"/>
    <property type="evidence" value="ECO:0007669"/>
    <property type="project" value="InterPro"/>
</dbReference>
<dbReference type="Proteomes" id="UP000467132">
    <property type="component" value="Unassembled WGS sequence"/>
</dbReference>
<protein>
    <submittedName>
        <fullName evidence="6">MurR/RpiR family transcriptional regulator</fullName>
    </submittedName>
</protein>
<feature type="domain" description="SIS" evidence="5">
    <location>
        <begin position="115"/>
        <end position="254"/>
    </location>
</feature>
<dbReference type="InterPro" id="IPR009057">
    <property type="entry name" value="Homeodomain-like_sf"/>
</dbReference>
<comment type="caution">
    <text evidence="6">The sequence shown here is derived from an EMBL/GenBank/DDBJ whole genome shotgun (WGS) entry which is preliminary data.</text>
</comment>
<dbReference type="InterPro" id="IPR046348">
    <property type="entry name" value="SIS_dom_sf"/>
</dbReference>
<dbReference type="Pfam" id="PF01380">
    <property type="entry name" value="SIS"/>
    <property type="match status" value="1"/>
</dbReference>
<evidence type="ECO:0000313" key="7">
    <source>
        <dbReference type="Proteomes" id="UP000467132"/>
    </source>
</evidence>
<feature type="domain" description="HTH rpiR-type" evidence="4">
    <location>
        <begin position="6"/>
        <end position="81"/>
    </location>
</feature>
<reference evidence="6 7" key="1">
    <citation type="submission" date="2018-08" db="EMBL/GenBank/DDBJ databases">
        <title>Murine metabolic-syndrome-specific gut microbial biobank.</title>
        <authorList>
            <person name="Liu C."/>
        </authorList>
    </citation>
    <scope>NUCLEOTIDE SEQUENCE [LARGE SCALE GENOMIC DNA]</scope>
    <source>
        <strain evidence="6 7">583</strain>
    </source>
</reference>
<dbReference type="Gene3D" id="3.40.50.10490">
    <property type="entry name" value="Glucose-6-phosphate isomerase like protein, domain 1"/>
    <property type="match status" value="1"/>
</dbReference>
<dbReference type="RefSeq" id="WP_160197553.1">
    <property type="nucleotide sequence ID" value="NZ_QXXA01000010.1"/>
</dbReference>
<dbReference type="AlphaFoldDB" id="A0A845R0W9"/>
<dbReference type="InterPro" id="IPR000281">
    <property type="entry name" value="HTH_RpiR"/>
</dbReference>
<evidence type="ECO:0000256" key="1">
    <source>
        <dbReference type="ARBA" id="ARBA00023015"/>
    </source>
</evidence>
<dbReference type="PROSITE" id="PS51071">
    <property type="entry name" value="HTH_RPIR"/>
    <property type="match status" value="1"/>
</dbReference>
<dbReference type="InterPro" id="IPR001347">
    <property type="entry name" value="SIS_dom"/>
</dbReference>
<keyword evidence="2" id="KW-0238">DNA-binding</keyword>
<evidence type="ECO:0000259" key="5">
    <source>
        <dbReference type="PROSITE" id="PS51464"/>
    </source>
</evidence>
<organism evidence="6 7">
    <name type="scientific">Senegalia massiliensis</name>
    <dbReference type="NCBI Taxonomy" id="1720316"/>
    <lineage>
        <taxon>Bacteria</taxon>
        <taxon>Bacillati</taxon>
        <taxon>Bacillota</taxon>
        <taxon>Clostridia</taxon>
        <taxon>Eubacteriales</taxon>
        <taxon>Clostridiaceae</taxon>
        <taxon>Senegalia</taxon>
    </lineage>
</organism>
<dbReference type="GO" id="GO:0097367">
    <property type="term" value="F:carbohydrate derivative binding"/>
    <property type="evidence" value="ECO:0007669"/>
    <property type="project" value="InterPro"/>
</dbReference>
<evidence type="ECO:0000256" key="3">
    <source>
        <dbReference type="ARBA" id="ARBA00023163"/>
    </source>
</evidence>
<evidence type="ECO:0000313" key="6">
    <source>
        <dbReference type="EMBL" id="NBI07082.1"/>
    </source>
</evidence>
<dbReference type="SUPFAM" id="SSF46689">
    <property type="entry name" value="Homeodomain-like"/>
    <property type="match status" value="1"/>
</dbReference>